<sequence>METGTHYPATLSGRVSLACASLVLPRASKALPGSDARSAVRPGDPAQFQVRSQVCSAARAESVAKNSSGGKEHLKRISQMGDQYLRRLLVIGATAMVRQFKMRPEKTPPQVAALLARKTVRVATTAMTNKEARSVLLGGQTDLCHSTCCCIHDYCTRAELFGIVDTARFVF</sequence>
<name>A0A967ED71_9PROT</name>
<proteinExistence type="predicted"/>
<dbReference type="RefSeq" id="WP_166319105.1">
    <property type="nucleotide sequence ID" value="NZ_WOTH01000080.1"/>
</dbReference>
<dbReference type="GO" id="GO:0003677">
    <property type="term" value="F:DNA binding"/>
    <property type="evidence" value="ECO:0007669"/>
    <property type="project" value="InterPro"/>
</dbReference>
<gene>
    <name evidence="2" type="ORF">GOB87_16055</name>
</gene>
<evidence type="ECO:0000313" key="3">
    <source>
        <dbReference type="Proteomes" id="UP000597459"/>
    </source>
</evidence>
<reference evidence="2" key="1">
    <citation type="submission" date="2019-11" db="EMBL/GenBank/DDBJ databases">
        <title>Description of new Acetobacter species.</title>
        <authorList>
            <person name="Cleenwerck I."/>
            <person name="Sombolestani A.S."/>
        </authorList>
    </citation>
    <scope>NUCLEOTIDE SEQUENCE</scope>
    <source>
        <strain evidence="2">LMG 1626</strain>
    </source>
</reference>
<feature type="domain" description="Transposase IS116/IS110/IS902 C-terminal" evidence="1">
    <location>
        <begin position="43"/>
        <end position="101"/>
    </location>
</feature>
<organism evidence="2 3">
    <name type="scientific">Acetobacter estunensis</name>
    <dbReference type="NCBI Taxonomy" id="104097"/>
    <lineage>
        <taxon>Bacteria</taxon>
        <taxon>Pseudomonadati</taxon>
        <taxon>Pseudomonadota</taxon>
        <taxon>Alphaproteobacteria</taxon>
        <taxon>Acetobacterales</taxon>
        <taxon>Acetobacteraceae</taxon>
        <taxon>Acetobacter</taxon>
    </lineage>
</organism>
<comment type="caution">
    <text evidence="2">The sequence shown here is derived from an EMBL/GenBank/DDBJ whole genome shotgun (WGS) entry which is preliminary data.</text>
</comment>
<dbReference type="Proteomes" id="UP000597459">
    <property type="component" value="Unassembled WGS sequence"/>
</dbReference>
<evidence type="ECO:0000313" key="2">
    <source>
        <dbReference type="EMBL" id="NHO55418.1"/>
    </source>
</evidence>
<keyword evidence="3" id="KW-1185">Reference proteome</keyword>
<dbReference type="EMBL" id="WOTH01000080">
    <property type="protein sequence ID" value="NHO55418.1"/>
    <property type="molecule type" value="Genomic_DNA"/>
</dbReference>
<dbReference type="InterPro" id="IPR003346">
    <property type="entry name" value="Transposase_20"/>
</dbReference>
<protein>
    <submittedName>
        <fullName evidence="2">Transposase</fullName>
    </submittedName>
</protein>
<evidence type="ECO:0000259" key="1">
    <source>
        <dbReference type="Pfam" id="PF02371"/>
    </source>
</evidence>
<dbReference type="Pfam" id="PF02371">
    <property type="entry name" value="Transposase_20"/>
    <property type="match status" value="1"/>
</dbReference>
<dbReference type="AlphaFoldDB" id="A0A967ED71"/>
<dbReference type="GO" id="GO:0004803">
    <property type="term" value="F:transposase activity"/>
    <property type="evidence" value="ECO:0007669"/>
    <property type="project" value="InterPro"/>
</dbReference>
<dbReference type="GO" id="GO:0006313">
    <property type="term" value="P:DNA transposition"/>
    <property type="evidence" value="ECO:0007669"/>
    <property type="project" value="InterPro"/>
</dbReference>
<accession>A0A967ED71</accession>